<evidence type="ECO:0000313" key="1">
    <source>
        <dbReference type="EMBL" id="OWZ16074.1"/>
    </source>
</evidence>
<dbReference type="AlphaFoldDB" id="A0A225WFA3"/>
<name>A0A225WFA3_9STRA</name>
<reference evidence="2" key="1">
    <citation type="submission" date="2017-03" db="EMBL/GenBank/DDBJ databases">
        <title>Phytopthora megakarya and P. palmivora, two closely related causual agents of cacao black pod achieved similar genome size and gene model numbers by different mechanisms.</title>
        <authorList>
            <person name="Ali S."/>
            <person name="Shao J."/>
            <person name="Larry D.J."/>
            <person name="Kronmiller B."/>
            <person name="Shen D."/>
            <person name="Strem M.D."/>
            <person name="Melnick R.L."/>
            <person name="Guiltinan M.J."/>
            <person name="Tyler B.M."/>
            <person name="Meinhardt L.W."/>
            <person name="Bailey B.A."/>
        </authorList>
    </citation>
    <scope>NUCLEOTIDE SEQUENCE [LARGE SCALE GENOMIC DNA]</scope>
    <source>
        <strain evidence="2">zdho120</strain>
    </source>
</reference>
<comment type="caution">
    <text evidence="1">The sequence shown here is derived from an EMBL/GenBank/DDBJ whole genome shotgun (WGS) entry which is preliminary data.</text>
</comment>
<organism evidence="1 2">
    <name type="scientific">Phytophthora megakarya</name>
    <dbReference type="NCBI Taxonomy" id="4795"/>
    <lineage>
        <taxon>Eukaryota</taxon>
        <taxon>Sar</taxon>
        <taxon>Stramenopiles</taxon>
        <taxon>Oomycota</taxon>
        <taxon>Peronosporomycetes</taxon>
        <taxon>Peronosporales</taxon>
        <taxon>Peronosporaceae</taxon>
        <taxon>Phytophthora</taxon>
    </lineage>
</organism>
<accession>A0A225WFA3</accession>
<sequence>MDLLDTLRSALLQQREDEVMNYFSNVADLREFISCSDPAAGVIISVKMCCYASERLAADNGTRVKGNVQLEGPVSDRIIEVHPSALKRKGG</sequence>
<dbReference type="EMBL" id="NBNE01001003">
    <property type="protein sequence ID" value="OWZ16074.1"/>
    <property type="molecule type" value="Genomic_DNA"/>
</dbReference>
<proteinExistence type="predicted"/>
<dbReference type="OrthoDB" id="125200at2759"/>
<gene>
    <name evidence="1" type="ORF">PHMEG_00010188</name>
</gene>
<evidence type="ECO:0000313" key="2">
    <source>
        <dbReference type="Proteomes" id="UP000198211"/>
    </source>
</evidence>
<protein>
    <submittedName>
        <fullName evidence="1">Uncharacterized protein</fullName>
    </submittedName>
</protein>
<keyword evidence="2" id="KW-1185">Reference proteome</keyword>
<dbReference type="Proteomes" id="UP000198211">
    <property type="component" value="Unassembled WGS sequence"/>
</dbReference>